<accession>A0AAV7IBT1</accession>
<evidence type="ECO:0000313" key="1">
    <source>
        <dbReference type="EMBL" id="KAH0548492.1"/>
    </source>
</evidence>
<dbReference type="PANTHER" id="PTHR33480">
    <property type="entry name" value="SET DOMAIN-CONTAINING PROTEIN-RELATED"/>
    <property type="match status" value="1"/>
</dbReference>
<dbReference type="Proteomes" id="UP000826195">
    <property type="component" value="Unassembled WGS sequence"/>
</dbReference>
<dbReference type="AlphaFoldDB" id="A0AAV7IBT1"/>
<name>A0AAV7IBT1_COTGL</name>
<dbReference type="PANTHER" id="PTHR33480:SF1">
    <property type="entry name" value="TYR RECOMBINASE DOMAIN-CONTAINING PROTEIN"/>
    <property type="match status" value="1"/>
</dbReference>
<evidence type="ECO:0000313" key="2">
    <source>
        <dbReference type="Proteomes" id="UP000826195"/>
    </source>
</evidence>
<sequence length="514" mass="59294">MMGQIHENANELTRKILAINNDDKISEAVRYDPLLIIFANDLTERYTNQHQHKMIRSRFKMLGSILLKVMKYNEAVFKGGKINQKPNPVNVNKFADIIDPMLYDNMIVAIQNIVGVSVEKSECRASSTATTAGTWVTKVAKVYQKELIKSLDFDKAKNVEYILKVHKVEFPTRINTLARSAQVKQKRYKQKFLPTMGDINCFRDYVEKNLASAIELLVKGFTYRAWKKLAPCILIFILLFIRKRPGELERILIDDYKRAETFEKTNKVYEYDRLSSNDKKLVDEYLRIEFGGKKGREVPLLLSSSMRGFIDLILAHRSAAKIHPDNLFIFALPGFDGTHYYHLEVCAFMRNYSKRCDAQYPERIRATGLRKHFATLKIDECPIYDVSNFMASENDNLDMDVSLDVNVDQRTVESNSDSDQDNSTVTARMKKFLTKTRKLDDPEMSDEEFDDVTSRADEIPKISKTKPYYDDALTAKRRGINTKESWSSTEKTLVLKTFGHLIKLLKTPTTEVMT</sequence>
<comment type="caution">
    <text evidence="1">The sequence shown here is derived from an EMBL/GenBank/DDBJ whole genome shotgun (WGS) entry which is preliminary data.</text>
</comment>
<organism evidence="1 2">
    <name type="scientific">Cotesia glomerata</name>
    <name type="common">Lepidopteran parasitic wasp</name>
    <name type="synonym">Apanteles glomeratus</name>
    <dbReference type="NCBI Taxonomy" id="32391"/>
    <lineage>
        <taxon>Eukaryota</taxon>
        <taxon>Metazoa</taxon>
        <taxon>Ecdysozoa</taxon>
        <taxon>Arthropoda</taxon>
        <taxon>Hexapoda</taxon>
        <taxon>Insecta</taxon>
        <taxon>Pterygota</taxon>
        <taxon>Neoptera</taxon>
        <taxon>Endopterygota</taxon>
        <taxon>Hymenoptera</taxon>
        <taxon>Apocrita</taxon>
        <taxon>Ichneumonoidea</taxon>
        <taxon>Braconidae</taxon>
        <taxon>Microgastrinae</taxon>
        <taxon>Cotesia</taxon>
    </lineage>
</organism>
<gene>
    <name evidence="1" type="ORF">KQX54_001772</name>
</gene>
<keyword evidence="2" id="KW-1185">Reference proteome</keyword>
<proteinExistence type="predicted"/>
<reference evidence="1 2" key="1">
    <citation type="journal article" date="2021" name="J. Hered.">
        <title>A chromosome-level genome assembly of the parasitoid wasp, Cotesia glomerata (Hymenoptera: Braconidae).</title>
        <authorList>
            <person name="Pinto B.J."/>
            <person name="Weis J.J."/>
            <person name="Gamble T."/>
            <person name="Ode P.J."/>
            <person name="Paul R."/>
            <person name="Zaspel J.M."/>
        </authorList>
    </citation>
    <scope>NUCLEOTIDE SEQUENCE [LARGE SCALE GENOMIC DNA]</scope>
    <source>
        <strain evidence="1">CgM1</strain>
    </source>
</reference>
<dbReference type="EMBL" id="JAHXZJ010001865">
    <property type="protein sequence ID" value="KAH0548492.1"/>
    <property type="molecule type" value="Genomic_DNA"/>
</dbReference>
<protein>
    <submittedName>
        <fullName evidence="1">Uncharacterized protein</fullName>
    </submittedName>
</protein>